<dbReference type="InterPro" id="IPR029416">
    <property type="entry name" value="CFAP300"/>
</dbReference>
<accession>A0AAV2TYR8</accession>
<dbReference type="PANTHER" id="PTHR31078">
    <property type="entry name" value="CILIA- AND FLAGELLA-ASSOCIATED PROTEIN 300"/>
    <property type="match status" value="1"/>
</dbReference>
<dbReference type="Proteomes" id="UP001497525">
    <property type="component" value="Unassembled WGS sequence"/>
</dbReference>
<comment type="similarity">
    <text evidence="3">Belongs to the CFAP300 family.</text>
</comment>
<dbReference type="GO" id="GO:0005930">
    <property type="term" value="C:axoneme"/>
    <property type="evidence" value="ECO:0007669"/>
    <property type="project" value="UniProtKB-SubCell"/>
</dbReference>
<organism evidence="8 9">
    <name type="scientific">Calicophoron daubneyi</name>
    <name type="common">Rumen fluke</name>
    <name type="synonym">Paramphistomum daubneyi</name>
    <dbReference type="NCBI Taxonomy" id="300641"/>
    <lineage>
        <taxon>Eukaryota</taxon>
        <taxon>Metazoa</taxon>
        <taxon>Spiralia</taxon>
        <taxon>Lophotrochozoa</taxon>
        <taxon>Platyhelminthes</taxon>
        <taxon>Trematoda</taxon>
        <taxon>Digenea</taxon>
        <taxon>Plagiorchiida</taxon>
        <taxon>Pronocephalata</taxon>
        <taxon>Paramphistomoidea</taxon>
        <taxon>Paramphistomidae</taxon>
        <taxon>Calicophoron</taxon>
    </lineage>
</organism>
<dbReference type="EMBL" id="CAXLJL010000933">
    <property type="protein sequence ID" value="CAL5141888.1"/>
    <property type="molecule type" value="Genomic_DNA"/>
</dbReference>
<evidence type="ECO:0000256" key="3">
    <source>
        <dbReference type="ARBA" id="ARBA00009205"/>
    </source>
</evidence>
<comment type="function">
    <text evidence="1">Cilium- and flagellum-specific protein that plays a role in axonemal structure organization and motility. May play a role in outer and inner dynein arm assembly.</text>
</comment>
<comment type="subcellular location">
    <subcellularLocation>
        <location evidence="2">Cytoplasm</location>
        <location evidence="2">Cytoskeleton</location>
        <location evidence="2">Cilium axoneme</location>
    </subcellularLocation>
</comment>
<evidence type="ECO:0000256" key="4">
    <source>
        <dbReference type="ARBA" id="ARBA00022174"/>
    </source>
</evidence>
<gene>
    <name evidence="8" type="ORF">CDAUBV1_LOCUS17188</name>
</gene>
<evidence type="ECO:0000256" key="1">
    <source>
        <dbReference type="ARBA" id="ARBA00002404"/>
    </source>
</evidence>
<evidence type="ECO:0000313" key="9">
    <source>
        <dbReference type="Proteomes" id="UP001497525"/>
    </source>
</evidence>
<evidence type="ECO:0000256" key="2">
    <source>
        <dbReference type="ARBA" id="ARBA00004430"/>
    </source>
</evidence>
<keyword evidence="7" id="KW-0966">Cell projection</keyword>
<name>A0AAV2TYR8_CALDB</name>
<evidence type="ECO:0000256" key="7">
    <source>
        <dbReference type="ARBA" id="ARBA00023273"/>
    </source>
</evidence>
<keyword evidence="5" id="KW-0963">Cytoplasm</keyword>
<dbReference type="AlphaFoldDB" id="A0AAV2TYR8"/>
<sequence length="260" mass="30220">MEVGDGARRQAEAFKFISSPERKYPSLSEKSSVDCLMKWSMKGRLMVHAFSFDENFCAYKDNEFMRDLFNSDVVKSVLHADGSTISSIKKTVAQPVACTWTNMKFFQKLKDITCREDGTIKRCYDDMIHSVLVSDELRRCLIDEESENYQLIADEERQEFLFQLFSHICIGGELCQSEDNINDYIEFSRRLYRDLISVQKCKEGKEVQVISKVYAVKVYDDEGMVFPAMEEHLNTFAYVIVDPLRRNVIILYHIFGCGEF</sequence>
<dbReference type="Pfam" id="PF14926">
    <property type="entry name" value="CFAP300"/>
    <property type="match status" value="1"/>
</dbReference>
<evidence type="ECO:0000256" key="6">
    <source>
        <dbReference type="ARBA" id="ARBA00023212"/>
    </source>
</evidence>
<evidence type="ECO:0000313" key="8">
    <source>
        <dbReference type="EMBL" id="CAL5141888.1"/>
    </source>
</evidence>
<reference evidence="8" key="1">
    <citation type="submission" date="2024-06" db="EMBL/GenBank/DDBJ databases">
        <authorList>
            <person name="Liu X."/>
            <person name="Lenzi L."/>
            <person name="Haldenby T S."/>
            <person name="Uol C."/>
        </authorList>
    </citation>
    <scope>NUCLEOTIDE SEQUENCE</scope>
</reference>
<evidence type="ECO:0000256" key="5">
    <source>
        <dbReference type="ARBA" id="ARBA00022490"/>
    </source>
</evidence>
<comment type="caution">
    <text evidence="8">The sequence shown here is derived from an EMBL/GenBank/DDBJ whole genome shotgun (WGS) entry which is preliminary data.</text>
</comment>
<dbReference type="PANTHER" id="PTHR31078:SF1">
    <property type="entry name" value="CILIA- AND FLAGELLA-ASSOCIATED PROTEIN 300"/>
    <property type="match status" value="1"/>
</dbReference>
<protein>
    <recommendedName>
        <fullName evidence="4">Cilia- and flagella-associated protein 300</fullName>
    </recommendedName>
</protein>
<proteinExistence type="inferred from homology"/>
<keyword evidence="6" id="KW-0206">Cytoskeleton</keyword>